<organism evidence="1 2">
    <name type="scientific">Thermococcus eurythermalis</name>
    <dbReference type="NCBI Taxonomy" id="1505907"/>
    <lineage>
        <taxon>Archaea</taxon>
        <taxon>Methanobacteriati</taxon>
        <taxon>Methanobacteriota</taxon>
        <taxon>Thermococci</taxon>
        <taxon>Thermococcales</taxon>
        <taxon>Thermococcaceae</taxon>
        <taxon>Thermococcus</taxon>
    </lineage>
</organism>
<dbReference type="InterPro" id="IPR058303">
    <property type="entry name" value="DUF7990"/>
</dbReference>
<dbReference type="KEGG" id="teu:TEU_10020"/>
<evidence type="ECO:0000313" key="2">
    <source>
        <dbReference type="Proteomes" id="UP000029980"/>
    </source>
</evidence>
<dbReference type="Proteomes" id="UP000029980">
    <property type="component" value="Chromosome"/>
</dbReference>
<name>A0A097QVY4_9EURY</name>
<dbReference type="RefSeq" id="WP_050003607.1">
    <property type="nucleotide sequence ID" value="NZ_CP008887.1"/>
</dbReference>
<dbReference type="OrthoDB" id="84625at2157"/>
<dbReference type="GeneID" id="25153767"/>
<reference evidence="1 2" key="1">
    <citation type="journal article" date="2015" name="Int. J. Syst. Evol. Microbiol.">
        <title>Thermococcus eurythermalis sp. nov., a conditional piezophilic hyperthermophilic archaeon with a wide temperature range isolated from an oil-immersed chimney in the Guaymas Basin.</title>
        <authorList>
            <person name="Zhao W."/>
            <person name="Zeng X."/>
            <person name="Xiao X."/>
        </authorList>
    </citation>
    <scope>NUCLEOTIDE SEQUENCE [LARGE SCALE GENOMIC DNA]</scope>
    <source>
        <strain evidence="1 2">A501</strain>
    </source>
</reference>
<dbReference type="EMBL" id="CP008887">
    <property type="protein sequence ID" value="AIU70640.1"/>
    <property type="molecule type" value="Genomic_DNA"/>
</dbReference>
<accession>A0A097QVY4</accession>
<proteinExistence type="predicted"/>
<dbReference type="Pfam" id="PF25952">
    <property type="entry name" value="DUF7990"/>
    <property type="match status" value="1"/>
</dbReference>
<dbReference type="STRING" id="1505907.TEU_10020"/>
<dbReference type="HOGENOM" id="CLU_171553_0_0_2"/>
<evidence type="ECO:0000313" key="1">
    <source>
        <dbReference type="EMBL" id="AIU70640.1"/>
    </source>
</evidence>
<sequence>MKDREKSPVENLKAFLRGFFGAFKHSSTEYLEFELRELENVFALILMGEFVGIPSPPTTLVIRLLPHMTRELYVMQRRVVDMDDILGELAGMFEIT</sequence>
<keyword evidence="2" id="KW-1185">Reference proteome</keyword>
<dbReference type="AlphaFoldDB" id="A0A097QVY4"/>
<gene>
    <name evidence="1" type="ORF">TEU_10020</name>
</gene>
<protein>
    <submittedName>
        <fullName evidence="1">Uncharacterized protein</fullName>
    </submittedName>
</protein>